<keyword evidence="1" id="KW-0472">Membrane</keyword>
<name>A0ABP7QZ30_9ACTN</name>
<reference evidence="3" key="1">
    <citation type="journal article" date="2019" name="Int. J. Syst. Evol. Microbiol.">
        <title>The Global Catalogue of Microorganisms (GCM) 10K type strain sequencing project: providing services to taxonomists for standard genome sequencing and annotation.</title>
        <authorList>
            <consortium name="The Broad Institute Genomics Platform"/>
            <consortium name="The Broad Institute Genome Sequencing Center for Infectious Disease"/>
            <person name="Wu L."/>
            <person name="Ma J."/>
        </authorList>
    </citation>
    <scope>NUCLEOTIDE SEQUENCE [LARGE SCALE GENOMIC DNA]</scope>
    <source>
        <strain evidence="3">JCM 17027</strain>
    </source>
</reference>
<keyword evidence="3" id="KW-1185">Reference proteome</keyword>
<proteinExistence type="predicted"/>
<dbReference type="EMBL" id="BAABCQ010000085">
    <property type="protein sequence ID" value="GAA3990060.1"/>
    <property type="molecule type" value="Genomic_DNA"/>
</dbReference>
<accession>A0ABP7QZ30</accession>
<evidence type="ECO:0008006" key="4">
    <source>
        <dbReference type="Google" id="ProtNLM"/>
    </source>
</evidence>
<comment type="caution">
    <text evidence="2">The sequence shown here is derived from an EMBL/GenBank/DDBJ whole genome shotgun (WGS) entry which is preliminary data.</text>
</comment>
<gene>
    <name evidence="2" type="ORF">GCM10022384_42570</name>
</gene>
<evidence type="ECO:0000256" key="1">
    <source>
        <dbReference type="SAM" id="Phobius"/>
    </source>
</evidence>
<dbReference type="Proteomes" id="UP001500034">
    <property type="component" value="Unassembled WGS sequence"/>
</dbReference>
<keyword evidence="1" id="KW-0812">Transmembrane</keyword>
<organism evidence="2 3">
    <name type="scientific">Streptomyces marokkonensis</name>
    <dbReference type="NCBI Taxonomy" id="324855"/>
    <lineage>
        <taxon>Bacteria</taxon>
        <taxon>Bacillati</taxon>
        <taxon>Actinomycetota</taxon>
        <taxon>Actinomycetes</taxon>
        <taxon>Kitasatosporales</taxon>
        <taxon>Streptomycetaceae</taxon>
        <taxon>Streptomyces</taxon>
    </lineage>
</organism>
<feature type="transmembrane region" description="Helical" evidence="1">
    <location>
        <begin position="6"/>
        <end position="28"/>
    </location>
</feature>
<protein>
    <recommendedName>
        <fullName evidence="4">DUF3592 domain-containing protein</fullName>
    </recommendedName>
</protein>
<keyword evidence="1" id="KW-1133">Transmembrane helix</keyword>
<evidence type="ECO:0000313" key="2">
    <source>
        <dbReference type="EMBL" id="GAA3990060.1"/>
    </source>
</evidence>
<sequence>MPVLASRIILVVMVCGSSLVLFTNLYALRKAKRLESAGVRVEGECVGHYRPSGGYVGAVCAYSAGPGQELTVRSSRCSVAPVETDDVVEVVHGPGRPERAMLLFEASARVGYDTALSVVTGAMWMSATAGLVFAL</sequence>
<evidence type="ECO:0000313" key="3">
    <source>
        <dbReference type="Proteomes" id="UP001500034"/>
    </source>
</evidence>